<dbReference type="Pfam" id="PF03009">
    <property type="entry name" value="GDPD"/>
    <property type="match status" value="1"/>
</dbReference>
<evidence type="ECO:0000313" key="4">
    <source>
        <dbReference type="EMBL" id="RSX55273.1"/>
    </source>
</evidence>
<protein>
    <submittedName>
        <fullName evidence="4">Glycerophosphodiester phosphodiesterase</fullName>
    </submittedName>
</protein>
<dbReference type="EMBL" id="QXGK01000014">
    <property type="protein sequence ID" value="RSX55273.1"/>
    <property type="molecule type" value="Genomic_DNA"/>
</dbReference>
<organism evidence="4 5">
    <name type="scientific">Bifidobacterium samirii</name>
    <dbReference type="NCBI Taxonomy" id="2306974"/>
    <lineage>
        <taxon>Bacteria</taxon>
        <taxon>Bacillati</taxon>
        <taxon>Actinomycetota</taxon>
        <taxon>Actinomycetes</taxon>
        <taxon>Bifidobacteriales</taxon>
        <taxon>Bifidobacteriaceae</taxon>
        <taxon>Bifidobacterium</taxon>
    </lineage>
</organism>
<feature type="region of interest" description="Disordered" evidence="1">
    <location>
        <begin position="290"/>
        <end position="319"/>
    </location>
</feature>
<gene>
    <name evidence="4" type="ORF">D2E24_1408</name>
</gene>
<feature type="compositionally biased region" description="Low complexity" evidence="1">
    <location>
        <begin position="294"/>
        <end position="306"/>
    </location>
</feature>
<dbReference type="PROSITE" id="PS51704">
    <property type="entry name" value="GP_PDE"/>
    <property type="match status" value="1"/>
</dbReference>
<dbReference type="OrthoDB" id="5241788at2"/>
<dbReference type="RefSeq" id="WP_125968672.1">
    <property type="nucleotide sequence ID" value="NZ_QXGK01000014.1"/>
</dbReference>
<name>A0A430FR06_9BIFI</name>
<accession>A0A430FR06</accession>
<evidence type="ECO:0000256" key="2">
    <source>
        <dbReference type="SAM" id="Phobius"/>
    </source>
</evidence>
<evidence type="ECO:0000259" key="3">
    <source>
        <dbReference type="PROSITE" id="PS51704"/>
    </source>
</evidence>
<evidence type="ECO:0000256" key="1">
    <source>
        <dbReference type="SAM" id="MobiDB-lite"/>
    </source>
</evidence>
<feature type="domain" description="GP-PDE" evidence="3">
    <location>
        <begin position="88"/>
        <end position="391"/>
    </location>
</feature>
<dbReference type="PANTHER" id="PTHR46211:SF14">
    <property type="entry name" value="GLYCEROPHOSPHODIESTER PHOSPHODIESTERASE"/>
    <property type="match status" value="1"/>
</dbReference>
<feature type="transmembrane region" description="Helical" evidence="2">
    <location>
        <begin position="53"/>
        <end position="77"/>
    </location>
</feature>
<dbReference type="AlphaFoldDB" id="A0A430FR06"/>
<feature type="region of interest" description="Disordered" evidence="1">
    <location>
        <begin position="1"/>
        <end position="21"/>
    </location>
</feature>
<dbReference type="GO" id="GO:0008081">
    <property type="term" value="F:phosphoric diester hydrolase activity"/>
    <property type="evidence" value="ECO:0007669"/>
    <property type="project" value="InterPro"/>
</dbReference>
<keyword evidence="2" id="KW-0812">Transmembrane</keyword>
<sequence length="400" mass="42262">MHANRTHTPPPSLPEPAVSQPTGAYGVIRDDSVAGTASSRPSAAARVHRGPMVAVAALLVCVIVACTMIHAVAALAFRTTAVAPLHDPIVIAHRGAAGDPENSLRAIVDAGVQGADYAEIDVRLTKDGVPVVFHDRRTGRLSRAGLDLLVSKTPLRRLRRMTMRHNDRDYHVPTLRQVLAAVRLAGGRPGLLLDLKTDDRHAAKLVAAVSDELDRADYDGGLMAMATSRKAIRLFARRNPQWPVGLCASGIADTVVWPTIVGGAGGAAGHGSIIDRDRAAQAVHMDGRGRERAAAASGADGNGNWNRLPGTIRSDGTSSPRMRALTLPTLRLDFIVARGRELDRGFLDAARERGIPVYAGAVSRQADAAALLRRGVSGLLGEETTPLSAAVSDYLSRVIA</sequence>
<keyword evidence="2" id="KW-1133">Transmembrane helix</keyword>
<evidence type="ECO:0000313" key="5">
    <source>
        <dbReference type="Proteomes" id="UP000287470"/>
    </source>
</evidence>
<dbReference type="GO" id="GO:0006629">
    <property type="term" value="P:lipid metabolic process"/>
    <property type="evidence" value="ECO:0007669"/>
    <property type="project" value="InterPro"/>
</dbReference>
<reference evidence="4 5" key="1">
    <citation type="submission" date="2018-09" db="EMBL/GenBank/DDBJ databases">
        <title>Characterization of the phylogenetic diversity of five novel species belonging to the genus Bifidobacterium.</title>
        <authorList>
            <person name="Lugli G.A."/>
            <person name="Duranti S."/>
            <person name="Milani C."/>
        </authorList>
    </citation>
    <scope>NUCLEOTIDE SEQUENCE [LARGE SCALE GENOMIC DNA]</scope>
    <source>
        <strain evidence="4 5">2033B</strain>
    </source>
</reference>
<keyword evidence="2" id="KW-0472">Membrane</keyword>
<dbReference type="InterPro" id="IPR017946">
    <property type="entry name" value="PLC-like_Pdiesterase_TIM-brl"/>
</dbReference>
<dbReference type="InterPro" id="IPR030395">
    <property type="entry name" value="GP_PDE_dom"/>
</dbReference>
<dbReference type="Gene3D" id="3.20.20.190">
    <property type="entry name" value="Phosphatidylinositol (PI) phosphodiesterase"/>
    <property type="match status" value="1"/>
</dbReference>
<proteinExistence type="predicted"/>
<dbReference type="Proteomes" id="UP000287470">
    <property type="component" value="Unassembled WGS sequence"/>
</dbReference>
<dbReference type="PANTHER" id="PTHR46211">
    <property type="entry name" value="GLYCEROPHOSPHORYL DIESTER PHOSPHODIESTERASE"/>
    <property type="match status" value="1"/>
</dbReference>
<comment type="caution">
    <text evidence="4">The sequence shown here is derived from an EMBL/GenBank/DDBJ whole genome shotgun (WGS) entry which is preliminary data.</text>
</comment>
<dbReference type="SUPFAM" id="SSF51695">
    <property type="entry name" value="PLC-like phosphodiesterases"/>
    <property type="match status" value="1"/>
</dbReference>
<keyword evidence="5" id="KW-1185">Reference proteome</keyword>